<feature type="domain" description="Glycoside hydrolase family 9" evidence="10">
    <location>
        <begin position="40"/>
        <end position="487"/>
    </location>
</feature>
<dbReference type="Proteomes" id="UP000813463">
    <property type="component" value="Chromosome 6"/>
</dbReference>
<dbReference type="AlphaFoldDB" id="A0A9R0JFD5"/>
<gene>
    <name evidence="12" type="primary">LOC110805597</name>
</gene>
<dbReference type="InterPro" id="IPR001701">
    <property type="entry name" value="Glyco_hydro_9"/>
</dbReference>
<dbReference type="OrthoDB" id="10257085at2759"/>
<keyword evidence="5 8" id="KW-0119">Carbohydrate metabolism</keyword>
<dbReference type="PROSITE" id="PS00592">
    <property type="entry name" value="GH9_2"/>
    <property type="match status" value="1"/>
</dbReference>
<dbReference type="EC" id="3.2.1.4" evidence="9"/>
<evidence type="ECO:0000313" key="11">
    <source>
        <dbReference type="Proteomes" id="UP000813463"/>
    </source>
</evidence>
<dbReference type="Gene3D" id="1.50.10.10">
    <property type="match status" value="1"/>
</dbReference>
<feature type="active site" evidence="8">
    <location>
        <position position="414"/>
    </location>
</feature>
<dbReference type="KEGG" id="soe:110805597"/>
<accession>A0A9R0JFD5</accession>
<dbReference type="PANTHER" id="PTHR22298">
    <property type="entry name" value="ENDO-1,4-BETA-GLUCANASE"/>
    <property type="match status" value="1"/>
</dbReference>
<evidence type="ECO:0000259" key="10">
    <source>
        <dbReference type="Pfam" id="PF00759"/>
    </source>
</evidence>
<keyword evidence="7 8" id="KW-0624">Polysaccharide degradation</keyword>
<dbReference type="InterPro" id="IPR008928">
    <property type="entry name" value="6-hairpin_glycosidase_sf"/>
</dbReference>
<name>A0A9R0JFD5_SPIOL</name>
<evidence type="ECO:0000256" key="7">
    <source>
        <dbReference type="ARBA" id="ARBA00023326"/>
    </source>
</evidence>
<dbReference type="RefSeq" id="XP_021866909.1">
    <property type="nucleotide sequence ID" value="XM_022011217.2"/>
</dbReference>
<dbReference type="InterPro" id="IPR018221">
    <property type="entry name" value="Glyco_hydro_9_His_AS"/>
</dbReference>
<evidence type="ECO:0000256" key="9">
    <source>
        <dbReference type="RuleBase" id="RU361166"/>
    </source>
</evidence>
<dbReference type="GO" id="GO:0030245">
    <property type="term" value="P:cellulose catabolic process"/>
    <property type="evidence" value="ECO:0007669"/>
    <property type="project" value="UniProtKB-KW"/>
</dbReference>
<dbReference type="SUPFAM" id="SSF48208">
    <property type="entry name" value="Six-hairpin glycosidases"/>
    <property type="match status" value="1"/>
</dbReference>
<keyword evidence="9" id="KW-0732">Signal</keyword>
<evidence type="ECO:0000256" key="6">
    <source>
        <dbReference type="ARBA" id="ARBA00023295"/>
    </source>
</evidence>
<dbReference type="GO" id="GO:0008810">
    <property type="term" value="F:cellulase activity"/>
    <property type="evidence" value="ECO:0007669"/>
    <property type="project" value="UniProtKB-EC"/>
</dbReference>
<feature type="chain" id="PRO_5040545114" description="Endoglucanase" evidence="9">
    <location>
        <begin position="26"/>
        <end position="520"/>
    </location>
</feature>
<dbReference type="FunFam" id="1.50.10.10:FF:000020">
    <property type="entry name" value="Endoglucanase"/>
    <property type="match status" value="1"/>
</dbReference>
<evidence type="ECO:0000256" key="4">
    <source>
        <dbReference type="ARBA" id="ARBA00023001"/>
    </source>
</evidence>
<proteinExistence type="inferred from homology"/>
<keyword evidence="3 8" id="KW-0378">Hydrolase</keyword>
<protein>
    <recommendedName>
        <fullName evidence="9">Endoglucanase</fullName>
        <ecNumber evidence="9">3.2.1.4</ecNumber>
    </recommendedName>
</protein>
<reference evidence="12" key="2">
    <citation type="submission" date="2025-08" db="UniProtKB">
        <authorList>
            <consortium name="RefSeq"/>
        </authorList>
    </citation>
    <scope>IDENTIFICATION</scope>
    <source>
        <tissue evidence="12">Leaf</tissue>
    </source>
</reference>
<evidence type="ECO:0000256" key="8">
    <source>
        <dbReference type="PROSITE-ProRule" id="PRU10059"/>
    </source>
</evidence>
<keyword evidence="6 8" id="KW-0326">Glycosidase</keyword>
<evidence type="ECO:0000256" key="3">
    <source>
        <dbReference type="ARBA" id="ARBA00022801"/>
    </source>
</evidence>
<evidence type="ECO:0000256" key="5">
    <source>
        <dbReference type="ARBA" id="ARBA00023277"/>
    </source>
</evidence>
<reference evidence="11" key="1">
    <citation type="journal article" date="2021" name="Nat. Commun.">
        <title>Genomic analyses provide insights into spinach domestication and the genetic basis of agronomic traits.</title>
        <authorList>
            <person name="Cai X."/>
            <person name="Sun X."/>
            <person name="Xu C."/>
            <person name="Sun H."/>
            <person name="Wang X."/>
            <person name="Ge C."/>
            <person name="Zhang Z."/>
            <person name="Wang Q."/>
            <person name="Fei Z."/>
            <person name="Jiao C."/>
            <person name="Wang Q."/>
        </authorList>
    </citation>
    <scope>NUCLEOTIDE SEQUENCE [LARGE SCALE GENOMIC DNA]</scope>
    <source>
        <strain evidence="11">cv. Varoflay</strain>
    </source>
</reference>
<organism evidence="11 12">
    <name type="scientific">Spinacia oleracea</name>
    <name type="common">Spinach</name>
    <dbReference type="NCBI Taxonomy" id="3562"/>
    <lineage>
        <taxon>Eukaryota</taxon>
        <taxon>Viridiplantae</taxon>
        <taxon>Streptophyta</taxon>
        <taxon>Embryophyta</taxon>
        <taxon>Tracheophyta</taxon>
        <taxon>Spermatophyta</taxon>
        <taxon>Magnoliopsida</taxon>
        <taxon>eudicotyledons</taxon>
        <taxon>Gunneridae</taxon>
        <taxon>Pentapetalae</taxon>
        <taxon>Caryophyllales</taxon>
        <taxon>Chenopodiaceae</taxon>
        <taxon>Chenopodioideae</taxon>
        <taxon>Anserineae</taxon>
        <taxon>Spinacia</taxon>
    </lineage>
</organism>
<dbReference type="GeneID" id="110805597"/>
<dbReference type="Pfam" id="PF00759">
    <property type="entry name" value="Glyco_hydro_9"/>
    <property type="match status" value="1"/>
</dbReference>
<sequence>MTKFMMRLIVVFFCALACFVKLSKGGDDKLYNLQANNYDYKDALSKAILFFEGQRSGKLPASQRVKWRGDSALTDGRPDNVNLVGGYYDAGDNVKFGWPMSFTTALLSWTAIEYKSEISSAKQLDYLLQAIRWGSDFIIKSHTSSNTLYTQVGDGNADHQCWERPEDMDTPRTLYKITSSSPGTEAAADASAAMASASIAFKGLNSNYSSKLLKHAQSLFNFADKYRGSYSASCPFYCSYSGYQDELLWAAAWLYKATGKSKYLNYVSSNKGWSQSVSEFSWDNKYAGVQVLLAKEFLGGRQMLSDYKSKADSFVCSIVPGSGSAQFQTTPGGLLFVRDTANLQYVTSASMIISIYAKALKKAHVSGVQCGSVNLSLSKIKAFTKSQVDYILGDNPMKMSYMVGFGNKFPQQVHHRGASIPSIKAHPAKVGCNQGYSNWYNNNNPNPNVHVGAIVGGPDANDGFKDVRSDHTHLEPTTYLNAAGLGLLADMLSGTHAAESSKLSFMWKVINETFELANIM</sequence>
<evidence type="ECO:0000256" key="1">
    <source>
        <dbReference type="ARBA" id="ARBA00000966"/>
    </source>
</evidence>
<evidence type="ECO:0000256" key="2">
    <source>
        <dbReference type="ARBA" id="ARBA00007072"/>
    </source>
</evidence>
<feature type="signal peptide" evidence="9">
    <location>
        <begin position="1"/>
        <end position="25"/>
    </location>
</feature>
<dbReference type="InterPro" id="IPR012341">
    <property type="entry name" value="6hp_glycosidase-like_sf"/>
</dbReference>
<evidence type="ECO:0000313" key="12">
    <source>
        <dbReference type="RefSeq" id="XP_021866909.1"/>
    </source>
</evidence>
<comment type="catalytic activity">
    <reaction evidence="1 9">
        <text>Endohydrolysis of (1-&gt;4)-beta-D-glucosidic linkages in cellulose, lichenin and cereal beta-D-glucans.</text>
        <dbReference type="EC" id="3.2.1.4"/>
    </reaction>
</comment>
<keyword evidence="11" id="KW-1185">Reference proteome</keyword>
<keyword evidence="4 9" id="KW-0136">Cellulose degradation</keyword>
<comment type="similarity">
    <text evidence="2 8 9">Belongs to the glycosyl hydrolase 9 (cellulase E) family.</text>
</comment>